<sequence>MIAMIDTRVGEHHIRFLAETEWVKAYIRTKFQVLDGVSGAAPDLEVELAAGYGEPFVSFEVASSVEEGEIFFRRTDYRIRISEDFGQAQISVYDDFALKHALMNLYSSYIVHKGWGLLVHSSCVMEAGKAYLFAGHSGAGKSTVAWLSLPRQVLSDEATILKVEEGRVTVFDSPFRSGLEMPYHGDGCELAAIQFLRQSPEIKRIMLGKSAAMMELFGKIFYWPHMPSDTVKIMKLFQHLIANIPAYELYFQKNDAFWKEIC</sequence>
<dbReference type="Proteomes" id="UP001631969">
    <property type="component" value="Unassembled WGS sequence"/>
</dbReference>
<evidence type="ECO:0000313" key="2">
    <source>
        <dbReference type="Proteomes" id="UP001631969"/>
    </source>
</evidence>
<accession>A0ACC7P432</accession>
<proteinExistence type="predicted"/>
<comment type="caution">
    <text evidence="1">The sequence shown here is derived from an EMBL/GenBank/DDBJ whole genome shotgun (WGS) entry which is preliminary data.</text>
</comment>
<protein>
    <submittedName>
        <fullName evidence="1">Uncharacterized protein</fullName>
    </submittedName>
</protein>
<keyword evidence="2" id="KW-1185">Reference proteome</keyword>
<gene>
    <name evidence="1" type="ORF">ACI1P1_26285</name>
</gene>
<evidence type="ECO:0000313" key="1">
    <source>
        <dbReference type="EMBL" id="MFM9331813.1"/>
    </source>
</evidence>
<reference evidence="1" key="1">
    <citation type="submission" date="2024-12" db="EMBL/GenBank/DDBJ databases">
        <authorList>
            <person name="Wu N."/>
        </authorList>
    </citation>
    <scope>NUCLEOTIDE SEQUENCE</scope>
    <source>
        <strain evidence="1">P15</strain>
    </source>
</reference>
<dbReference type="EMBL" id="JBJURJ010000022">
    <property type="protein sequence ID" value="MFM9331813.1"/>
    <property type="molecule type" value="Genomic_DNA"/>
</dbReference>
<organism evidence="1 2">
    <name type="scientific">Paenibacillus mesotrionivorans</name>
    <dbReference type="NCBI Taxonomy" id="3160968"/>
    <lineage>
        <taxon>Bacteria</taxon>
        <taxon>Bacillati</taxon>
        <taxon>Bacillota</taxon>
        <taxon>Bacilli</taxon>
        <taxon>Bacillales</taxon>
        <taxon>Paenibacillaceae</taxon>
        <taxon>Paenibacillus</taxon>
    </lineage>
</organism>
<name>A0ACC7P432_9BACL</name>